<organism evidence="6 7">
    <name type="scientific">Hungatella hominis</name>
    <dbReference type="NCBI Taxonomy" id="2763050"/>
    <lineage>
        <taxon>Bacteria</taxon>
        <taxon>Bacillati</taxon>
        <taxon>Bacillota</taxon>
        <taxon>Clostridia</taxon>
        <taxon>Lachnospirales</taxon>
        <taxon>Lachnospiraceae</taxon>
        <taxon>Hungatella</taxon>
    </lineage>
</organism>
<evidence type="ECO:0000313" key="7">
    <source>
        <dbReference type="Proteomes" id="UP000634672"/>
    </source>
</evidence>
<evidence type="ECO:0000256" key="3">
    <source>
        <dbReference type="ARBA" id="ARBA00022989"/>
    </source>
</evidence>
<sequence length="202" mass="22623">MIFQLMGLMALLLFYGVYFGKMAAQRKQGIQTDHIAKGGKKGRLFWVEMTMKAATYAVPAVEIISLLSGTSRMPALIRYLGALAAFAGAACFAASVYTMRDSWRAGIPEGDKTEIVTTGIYSMSRNPAFLGFDLVYIGLLLMFFNPVLLVFSIFAMLMLHMQILQEEKYMADTFGGEYEKYREHVYRYIGSKGRYGGNTNET</sequence>
<keyword evidence="3 5" id="KW-1133">Transmembrane helix</keyword>
<name>A0ABR7H3T0_9FIRM</name>
<dbReference type="Pfam" id="PF04140">
    <property type="entry name" value="ICMT"/>
    <property type="match status" value="1"/>
</dbReference>
<dbReference type="Gene3D" id="1.20.120.1630">
    <property type="match status" value="1"/>
</dbReference>
<proteinExistence type="predicted"/>
<feature type="transmembrane region" description="Helical" evidence="5">
    <location>
        <begin position="6"/>
        <end position="24"/>
    </location>
</feature>
<dbReference type="EMBL" id="JACOPB010000002">
    <property type="protein sequence ID" value="MBC5707854.1"/>
    <property type="molecule type" value="Genomic_DNA"/>
</dbReference>
<evidence type="ECO:0000256" key="2">
    <source>
        <dbReference type="ARBA" id="ARBA00022692"/>
    </source>
</evidence>
<dbReference type="InterPro" id="IPR007269">
    <property type="entry name" value="ICMT_MeTrfase"/>
</dbReference>
<dbReference type="RefSeq" id="WP_187020511.1">
    <property type="nucleotide sequence ID" value="NZ_JACOPB010000002.1"/>
</dbReference>
<dbReference type="PANTHER" id="PTHR12714">
    <property type="entry name" value="PROTEIN-S ISOPRENYLCYSTEINE O-METHYLTRANSFERASE"/>
    <property type="match status" value="1"/>
</dbReference>
<gene>
    <name evidence="6" type="ORF">H8S75_07780</name>
</gene>
<evidence type="ECO:0000256" key="5">
    <source>
        <dbReference type="SAM" id="Phobius"/>
    </source>
</evidence>
<dbReference type="Proteomes" id="UP000634672">
    <property type="component" value="Unassembled WGS sequence"/>
</dbReference>
<evidence type="ECO:0000313" key="6">
    <source>
        <dbReference type="EMBL" id="MBC5707854.1"/>
    </source>
</evidence>
<keyword evidence="7" id="KW-1185">Reference proteome</keyword>
<comment type="subcellular location">
    <subcellularLocation>
        <location evidence="1">Membrane</location>
        <topology evidence="1">Multi-pass membrane protein</topology>
    </subcellularLocation>
</comment>
<reference evidence="6 7" key="1">
    <citation type="submission" date="2020-08" db="EMBL/GenBank/DDBJ databases">
        <title>Genome public.</title>
        <authorList>
            <person name="Liu C."/>
            <person name="Sun Q."/>
        </authorList>
    </citation>
    <scope>NUCLEOTIDE SEQUENCE [LARGE SCALE GENOMIC DNA]</scope>
    <source>
        <strain evidence="6 7">NSJ-66</strain>
    </source>
</reference>
<feature type="transmembrane region" description="Helical" evidence="5">
    <location>
        <begin position="76"/>
        <end position="97"/>
    </location>
</feature>
<evidence type="ECO:0000256" key="4">
    <source>
        <dbReference type="ARBA" id="ARBA00023136"/>
    </source>
</evidence>
<keyword evidence="4 5" id="KW-0472">Membrane</keyword>
<dbReference type="PANTHER" id="PTHR12714:SF9">
    <property type="entry name" value="PROTEIN-S-ISOPRENYLCYSTEINE O-METHYLTRANSFERASE"/>
    <property type="match status" value="1"/>
</dbReference>
<accession>A0ABR7H3T0</accession>
<comment type="caution">
    <text evidence="6">The sequence shown here is derived from an EMBL/GenBank/DDBJ whole genome shotgun (WGS) entry which is preliminary data.</text>
</comment>
<protein>
    <submittedName>
        <fullName evidence="6">Isoprenylcysteine carboxylmethyltransferase family protein</fullName>
    </submittedName>
</protein>
<keyword evidence="2 5" id="KW-0812">Transmembrane</keyword>
<feature type="transmembrane region" description="Helical" evidence="5">
    <location>
        <begin position="134"/>
        <end position="159"/>
    </location>
</feature>
<evidence type="ECO:0000256" key="1">
    <source>
        <dbReference type="ARBA" id="ARBA00004141"/>
    </source>
</evidence>